<organism evidence="1 2">
    <name type="scientific">Nicotiana tabacum</name>
    <name type="common">Common tobacco</name>
    <dbReference type="NCBI Taxonomy" id="4097"/>
    <lineage>
        <taxon>Eukaryota</taxon>
        <taxon>Viridiplantae</taxon>
        <taxon>Streptophyta</taxon>
        <taxon>Embryophyta</taxon>
        <taxon>Tracheophyta</taxon>
        <taxon>Spermatophyta</taxon>
        <taxon>Magnoliopsida</taxon>
        <taxon>eudicotyledons</taxon>
        <taxon>Gunneridae</taxon>
        <taxon>Pentapetalae</taxon>
        <taxon>asterids</taxon>
        <taxon>lamiids</taxon>
        <taxon>Solanales</taxon>
        <taxon>Solanaceae</taxon>
        <taxon>Nicotianoideae</taxon>
        <taxon>Nicotianeae</taxon>
        <taxon>Nicotiana</taxon>
    </lineage>
</organism>
<sequence>MPTPVTSAKQCLTQEAAITLDDAVAVAARRGHTQTTSLHFISSLLSLPSSCLREACSRTRNNAYSVRVQFKALEICLGVSMDRLPSSPNKIDDPPVSNSLMAAIKRSQANQRRQPENFSFYQQLQQQNQSASCSSVPVVKVELRNLIISVLDDPVVSRVFGEAGFRSCDIKLALLRPVHQLFRYSRFRAPPMFLCNLSSQTDSYNHSFSFPFLGFSSGEDDCRRIGEVFIKNRGRNPLLLGTFAHGAMNSFLEMVEMEKGGGILPLEVCGLSVISIENEILRFVTGECNEELVKLKFEEIGTIVMHSIGSGLVVNYGDLQILARDDSSIDSCRYIVSKLTSLLEIYHGKLWLIGWVERYEIYLKILNRFPCIEKDWDLQILTITSSGPPKEESFPRSSLMESFVPFGGLFSAPAADHDIKSCSYQSASRCHLCNEKCKQEINTLSNTGFSSVSVAHHCQSSLPSWLQMTDQLRSNGGLDAIKAKDDKMVLGAKIAGLQRKWDNLCQRLHYNQPLSKASSFELGCQVPSVVGFQVVDQDQNEGVNDDKSGHKNASSAETERKIMNSTVSSSNESSPLGMISEAGNDNFLSKFSETPSKSVDERGLNSPASVTSVTTDLGLCVASTSPGKEQEQLTIPSSINQAHHISSNVSASAEVVSGSFFNRSPLSPSSNSLQCHHKQLDPKDFKMLYAALMEKVAWQEEAVNAISQTIAQCRSRNERSNCTRRGDIWLNFLGPDKIGKKKVMIALAEILYGSTNNLICVDLSLQDEVGLFDLQVLNRYDVKFRGKHVVDYVADKLRNNPLSVVFLENVDKADLLVQKSLSQAVKTGRFSDSHGREVSIANAIFVTTSSRLDEETTLHSTEETVHDYSEEDILAAKGWQIQMLIAFDLADDVESPNSSTLVTSRKRSSSRIIVNKRKLTGSSESVHQQCGSSEMAKRAHKESNTCLDLNLPAEESENYDTFNGDSGCDSWLKELFAQFDETAIFRPFDFDSLAEKLLKEIRLCFHKIVGPECLLEIDTKVLEQILAATCLTDSKKVEDWIQHVLSKGFVEAQERYSLSARSVVKLVTCESSFQEVHIPGVLLPSRIIVN</sequence>
<keyword evidence="1" id="KW-1185">Reference proteome</keyword>
<dbReference type="Proteomes" id="UP000790787">
    <property type="component" value="Chromosome 6"/>
</dbReference>
<reference evidence="2" key="2">
    <citation type="submission" date="2025-08" db="UniProtKB">
        <authorList>
            <consortium name="RefSeq"/>
        </authorList>
    </citation>
    <scope>IDENTIFICATION</scope>
    <source>
        <tissue evidence="2">Leaf</tissue>
    </source>
</reference>
<accession>A0AC58UNM9</accession>
<dbReference type="RefSeq" id="XP_075111101.1">
    <property type="nucleotide sequence ID" value="XM_075255000.1"/>
</dbReference>
<gene>
    <name evidence="2" type="primary">LOC107803297</name>
</gene>
<name>A0AC58UNM9_TOBAC</name>
<evidence type="ECO:0000313" key="1">
    <source>
        <dbReference type="Proteomes" id="UP000790787"/>
    </source>
</evidence>
<proteinExistence type="predicted"/>
<protein>
    <submittedName>
        <fullName evidence="2">Protein SMAX1-LIKE 6</fullName>
    </submittedName>
</protein>
<reference evidence="1" key="1">
    <citation type="journal article" date="2014" name="Nat. Commun.">
        <title>The tobacco genome sequence and its comparison with those of tomato and potato.</title>
        <authorList>
            <person name="Sierro N."/>
            <person name="Battey J.N."/>
            <person name="Ouadi S."/>
            <person name="Bakaher N."/>
            <person name="Bovet L."/>
            <person name="Willig A."/>
            <person name="Goepfert S."/>
            <person name="Peitsch M.C."/>
            <person name="Ivanov N.V."/>
        </authorList>
    </citation>
    <scope>NUCLEOTIDE SEQUENCE [LARGE SCALE GENOMIC DNA]</scope>
</reference>
<evidence type="ECO:0000313" key="2">
    <source>
        <dbReference type="RefSeq" id="XP_075111101.1"/>
    </source>
</evidence>